<evidence type="ECO:0000256" key="10">
    <source>
        <dbReference type="ARBA" id="ARBA00033765"/>
    </source>
</evidence>
<dbReference type="SFLD" id="SFLDG01061">
    <property type="entry name" value="methylthiotransferase"/>
    <property type="match status" value="1"/>
</dbReference>
<dbReference type="GO" id="GO:0046872">
    <property type="term" value="F:metal ion binding"/>
    <property type="evidence" value="ECO:0007669"/>
    <property type="project" value="UniProtKB-KW"/>
</dbReference>
<feature type="binding site" evidence="14">
    <location>
        <position position="73"/>
    </location>
    <ligand>
        <name>[4Fe-4S] cluster</name>
        <dbReference type="ChEBI" id="CHEBI:49883"/>
        <label>1</label>
    </ligand>
</feature>
<dbReference type="SFLD" id="SFLDF00273">
    <property type="entry name" value="(dimethylallyl)adenosine_tRNA"/>
    <property type="match status" value="1"/>
</dbReference>
<dbReference type="EC" id="2.8.4.3" evidence="10 14"/>
<evidence type="ECO:0000313" key="20">
    <source>
        <dbReference type="Proteomes" id="UP000255014"/>
    </source>
</evidence>
<evidence type="ECO:0000256" key="11">
    <source>
        <dbReference type="ARBA" id="ARBA00050926"/>
    </source>
</evidence>
<dbReference type="InterPro" id="IPR005839">
    <property type="entry name" value="Methylthiotransferase"/>
</dbReference>
<comment type="subunit">
    <text evidence="14">Monomer.</text>
</comment>
<protein>
    <recommendedName>
        <fullName evidence="10 14">tRNA-2-methylthio-N(6)-dimethylallyladenosine synthase</fullName>
        <ecNumber evidence="10 14">2.8.4.3</ecNumber>
    </recommendedName>
    <alternativeName>
        <fullName evidence="14">(Dimethylallyl)adenosine tRNA methylthiotransferase MiaB</fullName>
    </alternativeName>
    <alternativeName>
        <fullName evidence="14">tRNA-i(6)A37 methylthiotransferase</fullName>
    </alternativeName>
</protein>
<keyword evidence="7 14" id="KW-0479">Metal-binding</keyword>
<dbReference type="HAMAP" id="MF_01864">
    <property type="entry name" value="tRNA_metthiotr_MiaB"/>
    <property type="match status" value="1"/>
</dbReference>
<evidence type="ECO:0000256" key="3">
    <source>
        <dbReference type="ARBA" id="ARBA00022490"/>
    </source>
</evidence>
<comment type="catalytic activity">
    <reaction evidence="12">
        <text>2-thio-N(6)-dimethylallyladenosine(37) in tRNA + S-adenosyl-L-methionine = 2-methylsulfanyl-N(6)-dimethylallyladenosine(37) in tRNA + S-adenosyl-L-homocysteine + H(+)</text>
        <dbReference type="Rhea" id="RHEA:37063"/>
        <dbReference type="Rhea" id="RHEA-COMP:10376"/>
        <dbReference type="Rhea" id="RHEA-COMP:10377"/>
        <dbReference type="ChEBI" id="CHEBI:15378"/>
        <dbReference type="ChEBI" id="CHEBI:57856"/>
        <dbReference type="ChEBI" id="CHEBI:59789"/>
        <dbReference type="ChEBI" id="CHEBI:74416"/>
        <dbReference type="ChEBI" id="CHEBI:74417"/>
    </reaction>
    <physiologicalReaction direction="left-to-right" evidence="12">
        <dbReference type="Rhea" id="RHEA:37064"/>
    </physiologicalReaction>
</comment>
<evidence type="ECO:0000256" key="12">
    <source>
        <dbReference type="ARBA" id="ARBA00052380"/>
    </source>
</evidence>
<dbReference type="InterPro" id="IPR006463">
    <property type="entry name" value="MiaB_methiolase"/>
</dbReference>
<dbReference type="GO" id="GO:0051539">
    <property type="term" value="F:4 iron, 4 sulfur cluster binding"/>
    <property type="evidence" value="ECO:0007669"/>
    <property type="project" value="UniProtKB-UniRule"/>
</dbReference>
<comment type="catalytic activity">
    <reaction evidence="13">
        <text>N(6)-dimethylallyladenosine(37) in tRNA + (sulfur carrier)-SH + AH2 + 2 S-adenosyl-L-methionine = 2-methylsulfanyl-N(6)-dimethylallyladenosine(37) in tRNA + (sulfur carrier)-H + 5'-deoxyadenosine + L-methionine + A + S-adenosyl-L-homocysteine + 2 H(+)</text>
        <dbReference type="Rhea" id="RHEA:37067"/>
        <dbReference type="Rhea" id="RHEA-COMP:10375"/>
        <dbReference type="Rhea" id="RHEA-COMP:10376"/>
        <dbReference type="Rhea" id="RHEA-COMP:14737"/>
        <dbReference type="Rhea" id="RHEA-COMP:14739"/>
        <dbReference type="ChEBI" id="CHEBI:13193"/>
        <dbReference type="ChEBI" id="CHEBI:15378"/>
        <dbReference type="ChEBI" id="CHEBI:17319"/>
        <dbReference type="ChEBI" id="CHEBI:17499"/>
        <dbReference type="ChEBI" id="CHEBI:29917"/>
        <dbReference type="ChEBI" id="CHEBI:57844"/>
        <dbReference type="ChEBI" id="CHEBI:57856"/>
        <dbReference type="ChEBI" id="CHEBI:59789"/>
        <dbReference type="ChEBI" id="CHEBI:64428"/>
        <dbReference type="ChEBI" id="CHEBI:74415"/>
        <dbReference type="ChEBI" id="CHEBI:74417"/>
        <dbReference type="EC" id="2.8.4.3"/>
    </reaction>
    <physiologicalReaction direction="left-to-right" evidence="13">
        <dbReference type="Rhea" id="RHEA:37068"/>
    </physiologicalReaction>
</comment>
<feature type="domain" description="TRAM" evidence="16">
    <location>
        <begin position="403"/>
        <end position="466"/>
    </location>
</feature>
<dbReference type="Pfam" id="PF04055">
    <property type="entry name" value="Radical_SAM"/>
    <property type="match status" value="1"/>
</dbReference>
<dbReference type="InterPro" id="IPR002792">
    <property type="entry name" value="TRAM_dom"/>
</dbReference>
<feature type="region of interest" description="Disordered" evidence="15">
    <location>
        <begin position="1"/>
        <end position="20"/>
    </location>
</feature>
<gene>
    <name evidence="14 19" type="primary">miaB</name>
    <name evidence="19" type="ORF">NCTC10911_01285</name>
</gene>
<feature type="binding site" evidence="14">
    <location>
        <position position="36"/>
    </location>
    <ligand>
        <name>[4Fe-4S] cluster</name>
        <dbReference type="ChEBI" id="CHEBI:49883"/>
        <label>1</label>
    </ligand>
</feature>
<evidence type="ECO:0000313" key="19">
    <source>
        <dbReference type="EMBL" id="SUV64266.1"/>
    </source>
</evidence>
<dbReference type="Pfam" id="PF01938">
    <property type="entry name" value="TRAM"/>
    <property type="match status" value="1"/>
</dbReference>
<comment type="catalytic activity">
    <reaction evidence="11">
        <text>N(6)-dimethylallyladenosine(37) in tRNA + (sulfur carrier)-SH + AH2 + S-adenosyl-L-methionine = 2-thio-N(6)-dimethylallyladenosine(37) in tRNA + (sulfur carrier)-H + 5'-deoxyadenosine + L-methionine + A + H(+)</text>
        <dbReference type="Rhea" id="RHEA:36339"/>
        <dbReference type="Rhea" id="RHEA-COMP:10375"/>
        <dbReference type="Rhea" id="RHEA-COMP:10377"/>
        <dbReference type="Rhea" id="RHEA-COMP:14737"/>
        <dbReference type="Rhea" id="RHEA-COMP:14739"/>
        <dbReference type="ChEBI" id="CHEBI:13193"/>
        <dbReference type="ChEBI" id="CHEBI:15378"/>
        <dbReference type="ChEBI" id="CHEBI:17319"/>
        <dbReference type="ChEBI" id="CHEBI:17499"/>
        <dbReference type="ChEBI" id="CHEBI:29917"/>
        <dbReference type="ChEBI" id="CHEBI:57844"/>
        <dbReference type="ChEBI" id="CHEBI:59789"/>
        <dbReference type="ChEBI" id="CHEBI:64428"/>
        <dbReference type="ChEBI" id="CHEBI:74415"/>
        <dbReference type="ChEBI" id="CHEBI:74416"/>
    </reaction>
    <physiologicalReaction direction="left-to-right" evidence="11">
        <dbReference type="Rhea" id="RHEA:36340"/>
    </physiologicalReaction>
</comment>
<evidence type="ECO:0000256" key="1">
    <source>
        <dbReference type="ARBA" id="ARBA00003234"/>
    </source>
</evidence>
<dbReference type="PANTHER" id="PTHR43020:SF2">
    <property type="entry name" value="MITOCHONDRIAL TRNA METHYLTHIOTRANSFERASE CDK5RAP1"/>
    <property type="match status" value="1"/>
</dbReference>
<reference evidence="19 20" key="1">
    <citation type="submission" date="2018-06" db="EMBL/GenBank/DDBJ databases">
        <authorList>
            <consortium name="Pathogen Informatics"/>
            <person name="Doyle S."/>
        </authorList>
    </citation>
    <scope>NUCLEOTIDE SEQUENCE [LARGE SCALE GENOMIC DNA]</scope>
    <source>
        <strain evidence="19 20">NCTC10911</strain>
    </source>
</reference>
<dbReference type="InterPro" id="IPR058240">
    <property type="entry name" value="rSAM_sf"/>
</dbReference>
<feature type="binding site" evidence="14">
    <location>
        <position position="181"/>
    </location>
    <ligand>
        <name>[4Fe-4S] cluster</name>
        <dbReference type="ChEBI" id="CHEBI:49883"/>
        <label>2</label>
        <note>4Fe-4S-S-AdoMet</note>
    </ligand>
</feature>
<keyword evidence="3 14" id="KW-0963">Cytoplasm</keyword>
<dbReference type="InterPro" id="IPR007197">
    <property type="entry name" value="rSAM"/>
</dbReference>
<evidence type="ECO:0000259" key="16">
    <source>
        <dbReference type="PROSITE" id="PS50926"/>
    </source>
</evidence>
<dbReference type="GO" id="GO:0005829">
    <property type="term" value="C:cytosol"/>
    <property type="evidence" value="ECO:0007669"/>
    <property type="project" value="TreeGrafter"/>
</dbReference>
<feature type="compositionally biased region" description="Basic and acidic residues" evidence="15">
    <location>
        <begin position="1"/>
        <end position="10"/>
    </location>
</feature>
<dbReference type="GO" id="GO:0035597">
    <property type="term" value="F:tRNA-2-methylthio-N(6)-dimethylallyladenosine(37) synthase activity"/>
    <property type="evidence" value="ECO:0007669"/>
    <property type="project" value="UniProtKB-EC"/>
</dbReference>
<feature type="domain" description="MTTase N-terminal" evidence="17">
    <location>
        <begin position="27"/>
        <end position="144"/>
    </location>
</feature>
<comment type="function">
    <text evidence="1 14">Catalyzes the methylthiolation of N6-(dimethylallyl)adenosine (i(6)A), leading to the formation of 2-methylthio-N6-(dimethylallyl)adenosine (ms(2)i(6)A) at position 37 in tRNAs that read codons beginning with uridine.</text>
</comment>
<proteinExistence type="inferred from homology"/>
<dbReference type="FunFam" id="3.80.30.20:FF:000001">
    <property type="entry name" value="tRNA-2-methylthio-N(6)-dimethylallyladenosine synthase 2"/>
    <property type="match status" value="1"/>
</dbReference>
<keyword evidence="9 14" id="KW-0411">Iron-sulfur</keyword>
<dbReference type="AlphaFoldDB" id="A0A0E8F215"/>
<dbReference type="GeneID" id="69600967"/>
<dbReference type="PANTHER" id="PTHR43020">
    <property type="entry name" value="CDK5 REGULATORY SUBUNIT-ASSOCIATED PROTEIN 1"/>
    <property type="match status" value="1"/>
</dbReference>
<dbReference type="InterPro" id="IPR020612">
    <property type="entry name" value="Methylthiotransferase_CS"/>
</dbReference>
<evidence type="ECO:0000256" key="7">
    <source>
        <dbReference type="ARBA" id="ARBA00022723"/>
    </source>
</evidence>
<evidence type="ECO:0000259" key="17">
    <source>
        <dbReference type="PROSITE" id="PS51449"/>
    </source>
</evidence>
<feature type="binding site" evidence="14">
    <location>
        <position position="185"/>
    </location>
    <ligand>
        <name>[4Fe-4S] cluster</name>
        <dbReference type="ChEBI" id="CHEBI:49883"/>
        <label>2</label>
        <note>4Fe-4S-S-AdoMet</note>
    </ligand>
</feature>
<dbReference type="NCBIfam" id="TIGR01574">
    <property type="entry name" value="miaB-methiolase"/>
    <property type="match status" value="1"/>
</dbReference>
<dbReference type="SFLD" id="SFLDS00029">
    <property type="entry name" value="Radical_SAM"/>
    <property type="match status" value="1"/>
</dbReference>
<dbReference type="PROSITE" id="PS50926">
    <property type="entry name" value="TRAM"/>
    <property type="match status" value="1"/>
</dbReference>
<dbReference type="Proteomes" id="UP000255014">
    <property type="component" value="Unassembled WGS sequence"/>
</dbReference>
<evidence type="ECO:0000256" key="5">
    <source>
        <dbReference type="ARBA" id="ARBA00022691"/>
    </source>
</evidence>
<keyword evidence="8 14" id="KW-0408">Iron</keyword>
<dbReference type="Gene3D" id="3.80.30.20">
    <property type="entry name" value="tm_1862 like domain"/>
    <property type="match status" value="1"/>
</dbReference>
<accession>A0A0E8F215</accession>
<dbReference type="PROSITE" id="PS51918">
    <property type="entry name" value="RADICAL_SAM"/>
    <property type="match status" value="1"/>
</dbReference>
<feature type="binding site" evidence="14">
    <location>
        <position position="188"/>
    </location>
    <ligand>
        <name>[4Fe-4S] cluster</name>
        <dbReference type="ChEBI" id="CHEBI:49883"/>
        <label>2</label>
        <note>4Fe-4S-S-AdoMet</note>
    </ligand>
</feature>
<keyword evidence="5 14" id="KW-0949">S-adenosyl-L-methionine</keyword>
<evidence type="ECO:0000256" key="13">
    <source>
        <dbReference type="ARBA" id="ARBA00052587"/>
    </source>
</evidence>
<dbReference type="InterPro" id="IPR023404">
    <property type="entry name" value="rSAM_horseshoe"/>
</dbReference>
<evidence type="ECO:0000256" key="9">
    <source>
        <dbReference type="ARBA" id="ARBA00023014"/>
    </source>
</evidence>
<keyword evidence="2 14" id="KW-0004">4Fe-4S</keyword>
<keyword evidence="6 14" id="KW-0819">tRNA processing</keyword>
<dbReference type="Pfam" id="PF00919">
    <property type="entry name" value="UPF0004"/>
    <property type="match status" value="1"/>
</dbReference>
<comment type="similarity">
    <text evidence="14">Belongs to the methylthiotransferase family. MiaB subfamily.</text>
</comment>
<evidence type="ECO:0000256" key="15">
    <source>
        <dbReference type="SAM" id="MobiDB-lite"/>
    </source>
</evidence>
<dbReference type="SFLD" id="SFLDG01082">
    <property type="entry name" value="B12-binding_domain_containing"/>
    <property type="match status" value="1"/>
</dbReference>
<evidence type="ECO:0000256" key="4">
    <source>
        <dbReference type="ARBA" id="ARBA00022679"/>
    </source>
</evidence>
<dbReference type="PROSITE" id="PS51449">
    <property type="entry name" value="MTTASE_N"/>
    <property type="match status" value="1"/>
</dbReference>
<dbReference type="CDD" id="cd01335">
    <property type="entry name" value="Radical_SAM"/>
    <property type="match status" value="1"/>
</dbReference>
<dbReference type="EMBL" id="UFTT01000002">
    <property type="protein sequence ID" value="SUV64266.1"/>
    <property type="molecule type" value="Genomic_DNA"/>
</dbReference>
<dbReference type="SMART" id="SM00729">
    <property type="entry name" value="Elp3"/>
    <property type="match status" value="1"/>
</dbReference>
<name>A0A0E8F215_BORPT</name>
<comment type="subcellular location">
    <subcellularLocation>
        <location evidence="14">Cytoplasm</location>
    </subcellularLocation>
</comment>
<dbReference type="InterPro" id="IPR006638">
    <property type="entry name" value="Elp3/MiaA/NifB-like_rSAM"/>
</dbReference>
<evidence type="ECO:0000256" key="8">
    <source>
        <dbReference type="ARBA" id="ARBA00023004"/>
    </source>
</evidence>
<evidence type="ECO:0000259" key="18">
    <source>
        <dbReference type="PROSITE" id="PS51918"/>
    </source>
</evidence>
<keyword evidence="4 14" id="KW-0808">Transferase</keyword>
<evidence type="ECO:0000256" key="2">
    <source>
        <dbReference type="ARBA" id="ARBA00022485"/>
    </source>
</evidence>
<dbReference type="RefSeq" id="WP_015041211.1">
    <property type="nucleotide sequence ID" value="NZ_AP024746.1"/>
</dbReference>
<feature type="domain" description="Radical SAM core" evidence="18">
    <location>
        <begin position="167"/>
        <end position="400"/>
    </location>
</feature>
<dbReference type="FunFam" id="3.40.50.12160:FF:000001">
    <property type="entry name" value="tRNA-2-methylthio-N(6)-dimethylallyladenosine synthase"/>
    <property type="match status" value="1"/>
</dbReference>
<feature type="binding site" evidence="14">
    <location>
        <position position="107"/>
    </location>
    <ligand>
        <name>[4Fe-4S] cluster</name>
        <dbReference type="ChEBI" id="CHEBI:49883"/>
        <label>1</label>
    </ligand>
</feature>
<evidence type="ECO:0000256" key="14">
    <source>
        <dbReference type="HAMAP-Rule" id="MF_01864"/>
    </source>
</evidence>
<dbReference type="Gene3D" id="3.40.50.12160">
    <property type="entry name" value="Methylthiotransferase, N-terminal domain"/>
    <property type="match status" value="1"/>
</dbReference>
<dbReference type="InterPro" id="IPR013848">
    <property type="entry name" value="Methylthiotransferase_N"/>
</dbReference>
<dbReference type="SUPFAM" id="SSF102114">
    <property type="entry name" value="Radical SAM enzymes"/>
    <property type="match status" value="1"/>
</dbReference>
<dbReference type="InterPro" id="IPR038135">
    <property type="entry name" value="Methylthiotransferase_N_sf"/>
</dbReference>
<dbReference type="PROSITE" id="PS01278">
    <property type="entry name" value="MTTASE_RADICAL"/>
    <property type="match status" value="1"/>
</dbReference>
<organism evidence="19 20">
    <name type="scientific">Bordetella pertussis</name>
    <dbReference type="NCBI Taxonomy" id="520"/>
    <lineage>
        <taxon>Bacteria</taxon>
        <taxon>Pseudomonadati</taxon>
        <taxon>Pseudomonadota</taxon>
        <taxon>Betaproteobacteria</taxon>
        <taxon>Burkholderiales</taxon>
        <taxon>Alcaligenaceae</taxon>
        <taxon>Bordetella</taxon>
    </lineage>
</organism>
<comment type="cofactor">
    <cofactor evidence="14">
        <name>[4Fe-4S] cluster</name>
        <dbReference type="ChEBI" id="CHEBI:49883"/>
    </cofactor>
    <text evidence="14">Binds 2 [4Fe-4S] clusters. One cluster is coordinated with 3 cysteines and an exchangeable S-adenosyl-L-methionine.</text>
</comment>
<sequence>MQETTVKRDGASPSDAGTPATAAQGLGKLYIRTFGCQMNEYDSDKMADVLRADQGLELTDNPEDADVILFNTCSVREKAQEKVFSDLGRVQHLKKQNPNLVIGVGGCVASQEGEAIVKRAPYVDVVFGPQTLHRLPDLIKRRRAQGVSQVDISFPEIEKFDALPPPRVDGATAFVSIMEGCSKYCSFCVVPYTRGEEVSRPFDDVLLEVADLADQGVKEVTLLGQNVNAYRGAMGDSGEIADFAMLLEYVHEIPGIERIRYTTSHPKEMTQRMVDAYARLPKLVSFLHLPVQAGSDRVLAAMKRGYTALEFKSVVRRLRAARPSLTLSSDFIVGFPGETEEDFQKTMKLIEDVGFDTSFSFVYSRRPGTPAADLHDDTPQDVKLRRLQQLQALINQQAAAIAQGMIGTRQRVLVEGPSRRDPNELMGRTENNRIVNFPGVPRLIGHMVDVVVTHAHTNSLRGRVAGIERDTSGAE</sequence>
<evidence type="ECO:0000256" key="6">
    <source>
        <dbReference type="ARBA" id="ARBA00022694"/>
    </source>
</evidence>
<dbReference type="NCBIfam" id="TIGR00089">
    <property type="entry name" value="MiaB/RimO family radical SAM methylthiotransferase"/>
    <property type="match status" value="1"/>
</dbReference>